<dbReference type="PIRSF" id="PIRSF006593">
    <property type="entry name" value="UCP006593"/>
    <property type="match status" value="1"/>
</dbReference>
<feature type="domain" description="Damage-control phosphatase ARMT1-like metal-binding" evidence="1">
    <location>
        <begin position="2"/>
        <end position="275"/>
    </location>
</feature>
<organism evidence="2 3">
    <name type="scientific">Ancylomarina longa</name>
    <dbReference type="NCBI Taxonomy" id="2487017"/>
    <lineage>
        <taxon>Bacteria</taxon>
        <taxon>Pseudomonadati</taxon>
        <taxon>Bacteroidota</taxon>
        <taxon>Bacteroidia</taxon>
        <taxon>Marinilabiliales</taxon>
        <taxon>Marinifilaceae</taxon>
        <taxon>Ancylomarina</taxon>
    </lineage>
</organism>
<dbReference type="InterPro" id="IPR014444">
    <property type="entry name" value="PH1575-like"/>
</dbReference>
<dbReference type="Pfam" id="PF01937">
    <property type="entry name" value="ARMT1-like_dom"/>
    <property type="match status" value="1"/>
</dbReference>
<evidence type="ECO:0000313" key="2">
    <source>
        <dbReference type="EMBL" id="RUT79126.1"/>
    </source>
</evidence>
<evidence type="ECO:0000313" key="3">
    <source>
        <dbReference type="Proteomes" id="UP000282985"/>
    </source>
</evidence>
<dbReference type="Gene3D" id="1.10.285.20">
    <property type="entry name" value="Uncharacterised protein PF01937, DUF89, domain 2"/>
    <property type="match status" value="1"/>
</dbReference>
<dbReference type="EMBL" id="RJJX01000004">
    <property type="protein sequence ID" value="RUT79126.1"/>
    <property type="molecule type" value="Genomic_DNA"/>
</dbReference>
<comment type="caution">
    <text evidence="2">The sequence shown here is derived from an EMBL/GenBank/DDBJ whole genome shotgun (WGS) entry which is preliminary data.</text>
</comment>
<dbReference type="Proteomes" id="UP000282985">
    <property type="component" value="Unassembled WGS sequence"/>
</dbReference>
<dbReference type="InterPro" id="IPR036075">
    <property type="entry name" value="ARMT-1-like_metal-bd_sf"/>
</dbReference>
<sequence>MDKRCVVCHTKSAEHLIAKFKPLHEQEILFKNQVETLLSNSKDISNPYVAMLINRLAKKSLNSDSLYAKEKWEVNDLLMGLYGEWFQRINSVDNSLNVAAKLAVIGNIIDYGAHSVPKDIIATIGELLNQKFVIDDRLRLFQKVKNAKSVLYLGDNAGEIVFDRLLIEKWNHPNLTYVVRGASVLNDVTIEDADQVNMNAVCKVITNGHDAPSTLVDNCSPEFQGLYNNADVVISKGQGNFEGLMNSTKENLFFMLMAKCDIIANMLNVAKGDMLVVENKNLKNGI</sequence>
<proteinExistence type="predicted"/>
<dbReference type="AlphaFoldDB" id="A0A434AX68"/>
<dbReference type="SUPFAM" id="SSF111321">
    <property type="entry name" value="AF1104-like"/>
    <property type="match status" value="1"/>
</dbReference>
<accession>A0A434AX68</accession>
<dbReference type="RefSeq" id="WP_127342850.1">
    <property type="nucleotide sequence ID" value="NZ_RJJX01000004.1"/>
</dbReference>
<protein>
    <submittedName>
        <fullName evidence="2">DUF89 family protein</fullName>
    </submittedName>
</protein>
<gene>
    <name evidence="2" type="ORF">DLK05_04730</name>
</gene>
<dbReference type="InterPro" id="IPR002791">
    <property type="entry name" value="ARMT1-like_metal-bd"/>
</dbReference>
<dbReference type="OrthoDB" id="9796465at2"/>
<evidence type="ECO:0000259" key="1">
    <source>
        <dbReference type="Pfam" id="PF01937"/>
    </source>
</evidence>
<name>A0A434AX68_9BACT</name>
<keyword evidence="3" id="KW-1185">Reference proteome</keyword>
<reference evidence="2 3" key="1">
    <citation type="submission" date="2018-11" db="EMBL/GenBank/DDBJ databases">
        <title>Parancylomarina longa gen. nov., sp. nov., isolated from sediments of southern Okinawa.</title>
        <authorList>
            <person name="Fu T."/>
        </authorList>
    </citation>
    <scope>NUCLEOTIDE SEQUENCE [LARGE SCALE GENOMIC DNA]</scope>
    <source>
        <strain evidence="2 3">T3-2 S1-C</strain>
    </source>
</reference>
<dbReference type="Gene3D" id="3.40.50.10880">
    <property type="entry name" value="Uncharacterised protein PF01937, DUF89, domain 3"/>
    <property type="match status" value="1"/>
</dbReference>